<evidence type="ECO:0000313" key="1">
    <source>
        <dbReference type="EMBL" id="KAB5519369.1"/>
    </source>
</evidence>
<sequence length="131" mass="14204">MLQQGRPMKLSDELEITIYRGYGCIDGVYSSSTTGAATITAAANGSSLRTGHDHVPSCFAGLKSNITNAQRLHSQCNLIAEGILDTSCFSFIFNFPAPFLNICATRIHVILANLAYLCTISSFSLRRLLVQ</sequence>
<dbReference type="Proteomes" id="UP000326939">
    <property type="component" value="Chromosome 16"/>
</dbReference>
<organism evidence="1 2">
    <name type="scientific">Salix brachista</name>
    <dbReference type="NCBI Taxonomy" id="2182728"/>
    <lineage>
        <taxon>Eukaryota</taxon>
        <taxon>Viridiplantae</taxon>
        <taxon>Streptophyta</taxon>
        <taxon>Embryophyta</taxon>
        <taxon>Tracheophyta</taxon>
        <taxon>Spermatophyta</taxon>
        <taxon>Magnoliopsida</taxon>
        <taxon>eudicotyledons</taxon>
        <taxon>Gunneridae</taxon>
        <taxon>Pentapetalae</taxon>
        <taxon>rosids</taxon>
        <taxon>fabids</taxon>
        <taxon>Malpighiales</taxon>
        <taxon>Salicaceae</taxon>
        <taxon>Saliceae</taxon>
        <taxon>Salix</taxon>
    </lineage>
</organism>
<gene>
    <name evidence="1" type="ORF">DKX38_023688</name>
</gene>
<proteinExistence type="predicted"/>
<reference evidence="2" key="1">
    <citation type="journal article" date="2019" name="Gigascience">
        <title>De novo genome assembly of the endangered Acer yangbiense, a plant species with extremely small populations endemic to Yunnan Province, China.</title>
        <authorList>
            <person name="Yang J."/>
            <person name="Wariss H.M."/>
            <person name="Tao L."/>
            <person name="Zhang R."/>
            <person name="Yun Q."/>
            <person name="Hollingsworth P."/>
            <person name="Dao Z."/>
            <person name="Luo G."/>
            <person name="Guo H."/>
            <person name="Ma Y."/>
            <person name="Sun W."/>
        </authorList>
    </citation>
    <scope>NUCLEOTIDE SEQUENCE [LARGE SCALE GENOMIC DNA]</scope>
    <source>
        <strain evidence="2">cv. br00</strain>
    </source>
</reference>
<accession>A0A5N5JJG0</accession>
<keyword evidence="2" id="KW-1185">Reference proteome</keyword>
<name>A0A5N5JJG0_9ROSI</name>
<dbReference type="EMBL" id="VDCV01000016">
    <property type="protein sequence ID" value="KAB5519369.1"/>
    <property type="molecule type" value="Genomic_DNA"/>
</dbReference>
<comment type="caution">
    <text evidence="1">The sequence shown here is derived from an EMBL/GenBank/DDBJ whole genome shotgun (WGS) entry which is preliminary data.</text>
</comment>
<evidence type="ECO:0000313" key="2">
    <source>
        <dbReference type="Proteomes" id="UP000326939"/>
    </source>
</evidence>
<protein>
    <submittedName>
        <fullName evidence="1">Uncharacterized protein</fullName>
    </submittedName>
</protein>
<dbReference type="AlphaFoldDB" id="A0A5N5JJG0"/>